<protein>
    <recommendedName>
        <fullName evidence="3 13">General transcription and DNA repair factor IIH subunit TFB4</fullName>
        <shortName evidence="13">TFIIH subunit TFB4</shortName>
    </recommendedName>
    <alternativeName>
        <fullName evidence="12 13">RNA polymerase II transcription factor B subunit 4</fullName>
    </alternativeName>
</protein>
<evidence type="ECO:0000313" key="19">
    <source>
        <dbReference type="Proteomes" id="UP000320475"/>
    </source>
</evidence>
<evidence type="ECO:0000313" key="15">
    <source>
        <dbReference type="EMBL" id="TPX33548.1"/>
    </source>
</evidence>
<evidence type="ECO:0000313" key="16">
    <source>
        <dbReference type="EMBL" id="TPX39602.1"/>
    </source>
</evidence>
<evidence type="ECO:0000256" key="9">
    <source>
        <dbReference type="ARBA" id="ARBA00023163"/>
    </source>
</evidence>
<dbReference type="AlphaFoldDB" id="A0A507D3X5"/>
<evidence type="ECO:0000256" key="5">
    <source>
        <dbReference type="ARBA" id="ARBA00022763"/>
    </source>
</evidence>
<comment type="caution">
    <text evidence="17">The sequence shown here is derived from an EMBL/GenBank/DDBJ whole genome shotgun (WGS) entry which is preliminary data.</text>
</comment>
<keyword evidence="18" id="KW-1185">Reference proteome</keyword>
<evidence type="ECO:0000256" key="8">
    <source>
        <dbReference type="ARBA" id="ARBA00023015"/>
    </source>
</evidence>
<evidence type="ECO:0000256" key="12">
    <source>
        <dbReference type="ARBA" id="ARBA00033341"/>
    </source>
</evidence>
<dbReference type="Pfam" id="PF03850">
    <property type="entry name" value="Tfb4"/>
    <property type="match status" value="1"/>
</dbReference>
<dbReference type="GO" id="GO:0006355">
    <property type="term" value="P:regulation of DNA-templated transcription"/>
    <property type="evidence" value="ECO:0007669"/>
    <property type="project" value="InterPro"/>
</dbReference>
<dbReference type="PANTHER" id="PTHR12831">
    <property type="entry name" value="TRANSCRIPTION INITIATION FACTOR IIH TFIIH , POLYPEPTIDE 3-RELATED"/>
    <property type="match status" value="1"/>
</dbReference>
<dbReference type="InterPro" id="IPR004600">
    <property type="entry name" value="TFIIH_Tfb4/GTF2H3"/>
</dbReference>
<dbReference type="EMBL" id="QEAN01000530">
    <property type="protein sequence ID" value="TPX33548.1"/>
    <property type="molecule type" value="Genomic_DNA"/>
</dbReference>
<keyword evidence="7 13" id="KW-0862">Zinc</keyword>
<comment type="similarity">
    <text evidence="2 13">Belongs to the TFB4 family.</text>
</comment>
<accession>A0A507D3X5</accession>
<dbReference type="Proteomes" id="UP000320475">
    <property type="component" value="Unassembled WGS sequence"/>
</dbReference>
<dbReference type="PANTHER" id="PTHR12831:SF0">
    <property type="entry name" value="GENERAL TRANSCRIPTION FACTOR IIH SUBUNIT 3"/>
    <property type="match status" value="1"/>
</dbReference>
<keyword evidence="9 13" id="KW-0804">Transcription</keyword>
<comment type="subcellular location">
    <subcellularLocation>
        <location evidence="1 13">Nucleus</location>
    </subcellularLocation>
</comment>
<dbReference type="GO" id="GO:0005675">
    <property type="term" value="C:transcription factor TFIIH holo complex"/>
    <property type="evidence" value="ECO:0007669"/>
    <property type="project" value="UniProtKB-UniRule"/>
</dbReference>
<comment type="subunit">
    <text evidence="13">Component of the 7-subunit TFIIH core complex composed of XPB/SSL2, XPD/RAD3, SSL1, TFB1, TFB2, TFB4 and TFB5, which is active in NER. The core complex associates with the 3-subunit CTD-kinase module TFIIK composed of CCL1, KIN28 and TFB3 to form the 10-subunit holoenzyme (holo-TFIIH) active in transcription.</text>
</comment>
<dbReference type="GO" id="GO:0006289">
    <property type="term" value="P:nucleotide-excision repair"/>
    <property type="evidence" value="ECO:0007669"/>
    <property type="project" value="UniProtKB-UniRule"/>
</dbReference>
<evidence type="ECO:0000256" key="13">
    <source>
        <dbReference type="RuleBase" id="RU368090"/>
    </source>
</evidence>
<feature type="region of interest" description="Disordered" evidence="14">
    <location>
        <begin position="101"/>
        <end position="123"/>
    </location>
</feature>
<evidence type="ECO:0000256" key="14">
    <source>
        <dbReference type="SAM" id="MobiDB-lite"/>
    </source>
</evidence>
<dbReference type="Proteomes" id="UP000317494">
    <property type="component" value="Unassembled WGS sequence"/>
</dbReference>
<keyword evidence="6 13" id="KW-0863">Zinc-finger</keyword>
<dbReference type="Gene3D" id="3.40.50.410">
    <property type="entry name" value="von Willebrand factor, type A domain"/>
    <property type="match status" value="1"/>
</dbReference>
<evidence type="ECO:0000256" key="1">
    <source>
        <dbReference type="ARBA" id="ARBA00004123"/>
    </source>
</evidence>
<dbReference type="GO" id="GO:0008270">
    <property type="term" value="F:zinc ion binding"/>
    <property type="evidence" value="ECO:0007669"/>
    <property type="project" value="UniProtKB-KW"/>
</dbReference>
<evidence type="ECO:0000256" key="3">
    <source>
        <dbReference type="ARBA" id="ARBA00021280"/>
    </source>
</evidence>
<organism evidence="17 19">
    <name type="scientific">Synchytrium endobioticum</name>
    <dbReference type="NCBI Taxonomy" id="286115"/>
    <lineage>
        <taxon>Eukaryota</taxon>
        <taxon>Fungi</taxon>
        <taxon>Fungi incertae sedis</taxon>
        <taxon>Chytridiomycota</taxon>
        <taxon>Chytridiomycota incertae sedis</taxon>
        <taxon>Chytridiomycetes</taxon>
        <taxon>Synchytriales</taxon>
        <taxon>Synchytriaceae</taxon>
        <taxon>Synchytrium</taxon>
    </lineage>
</organism>
<evidence type="ECO:0000313" key="17">
    <source>
        <dbReference type="EMBL" id="TPX46144.1"/>
    </source>
</evidence>
<evidence type="ECO:0000256" key="4">
    <source>
        <dbReference type="ARBA" id="ARBA00022723"/>
    </source>
</evidence>
<evidence type="ECO:0000256" key="2">
    <source>
        <dbReference type="ARBA" id="ARBA00005273"/>
    </source>
</evidence>
<dbReference type="EMBL" id="QEAM01000462">
    <property type="protein sequence ID" value="TPX39602.1"/>
    <property type="molecule type" value="Genomic_DNA"/>
</dbReference>
<dbReference type="EMBL" id="QEAM01000112">
    <property type="protein sequence ID" value="TPX46144.1"/>
    <property type="molecule type" value="Genomic_DNA"/>
</dbReference>
<keyword evidence="10 13" id="KW-0234">DNA repair</keyword>
<evidence type="ECO:0000313" key="18">
    <source>
        <dbReference type="Proteomes" id="UP000317494"/>
    </source>
</evidence>
<name>A0A507D3X5_9FUNG</name>
<evidence type="ECO:0000256" key="6">
    <source>
        <dbReference type="ARBA" id="ARBA00022771"/>
    </source>
</evidence>
<keyword evidence="5 13" id="KW-0227">DNA damage</keyword>
<dbReference type="InterPro" id="IPR036465">
    <property type="entry name" value="vWFA_dom_sf"/>
</dbReference>
<evidence type="ECO:0000256" key="7">
    <source>
        <dbReference type="ARBA" id="ARBA00022833"/>
    </source>
</evidence>
<dbReference type="OrthoDB" id="17307at2759"/>
<dbReference type="VEuPathDB" id="FungiDB:SeMB42_g07458"/>
<sequence length="308" mass="33376">MLHDGKINLLVSIIDVSPAVWATASSPAAFCTALDAILMYYNAHLAFSHGSQVAVITSGLARCQYVYPSPVPISNETIRPGSAYENFWQVKEAIHQNIRKGAPAPTMQHGPRHNPDTLPDDTAARPGMASALAMALSYINKRKNHSHGVPFHSRILVLSVSPDNAGEYVGLMNASFSAQKSAIPIDVCRLMCGPSVFLGQAAYLTKGVYLELSDMKTLLQTLITVFMADTQSRDYLVLPASENVDLRAACFCHRQIVNRAFVCSVCLAAFCDYHPVCPTCKTTFSISTVIDPKATSTRATIPIPKSTN</sequence>
<evidence type="ECO:0000256" key="11">
    <source>
        <dbReference type="ARBA" id="ARBA00023242"/>
    </source>
</evidence>
<keyword evidence="4 13" id="KW-0479">Metal-binding</keyword>
<keyword evidence="8 13" id="KW-0805">Transcription regulation</keyword>
<keyword evidence="11 13" id="KW-0539">Nucleus</keyword>
<dbReference type="GO" id="GO:0000439">
    <property type="term" value="C:transcription factor TFIIH core complex"/>
    <property type="evidence" value="ECO:0007669"/>
    <property type="project" value="UniProtKB-UniRule"/>
</dbReference>
<gene>
    <name evidence="17" type="ORF">SeLEV6574_g03372</name>
    <name evidence="16" type="ORF">SeLEV6574_g07103</name>
    <name evidence="15" type="ORF">SeMB42_g07458</name>
</gene>
<evidence type="ECO:0000256" key="10">
    <source>
        <dbReference type="ARBA" id="ARBA00023204"/>
    </source>
</evidence>
<reference evidence="18 19" key="1">
    <citation type="journal article" date="2019" name="Sci. Rep.">
        <title>Comparative genomics of chytrid fungi reveal insights into the obligate biotrophic and pathogenic lifestyle of Synchytrium endobioticum.</title>
        <authorList>
            <person name="van de Vossenberg B.T.L.H."/>
            <person name="Warris S."/>
            <person name="Nguyen H.D.T."/>
            <person name="van Gent-Pelzer M.P.E."/>
            <person name="Joly D.L."/>
            <person name="van de Geest H.C."/>
            <person name="Bonants P.J.M."/>
            <person name="Smith D.S."/>
            <person name="Levesque C.A."/>
            <person name="van der Lee T.A.J."/>
        </authorList>
    </citation>
    <scope>NUCLEOTIDE SEQUENCE [LARGE SCALE GENOMIC DNA]</scope>
    <source>
        <strain evidence="17 19">LEV6574</strain>
        <strain evidence="15 18">MB42</strain>
    </source>
</reference>
<proteinExistence type="inferred from homology"/>
<dbReference type="STRING" id="286115.A0A507D3X5"/>
<comment type="function">
    <text evidence="13">Component of the general transcription and DNA repair factor IIH (TFIIH) core complex, which is involved in general and transcription-coupled nucleotide excision repair (NER) of damaged DNA and, when complexed to TFIIK, in RNA transcription by RNA polymerase II. In NER, TFIIH acts by opening DNA around the lesion to allow the excision of the damaged oligonucleotide and its replacement by a new DNA fragment. In transcription, TFIIH has an essential role in transcription initiation. When the pre-initiation complex (PIC) has been established, TFIIH is required for promoter opening and promoter escape. Phosphorylation of the C-terminal tail (CTD) of the largest subunit of RNA polymerase II by the kinase module TFIIK controls the initiation of transcription.</text>
</comment>